<evidence type="ECO:0000313" key="3">
    <source>
        <dbReference type="EMBL" id="AVA31187.1"/>
    </source>
</evidence>
<accession>A0A2L0WU58</accession>
<keyword evidence="1" id="KW-0862">Zinc</keyword>
<keyword evidence="1" id="KW-0863">Zinc-finger</keyword>
<feature type="domain" description="RING-type" evidence="2">
    <location>
        <begin position="76"/>
        <end position="116"/>
    </location>
</feature>
<dbReference type="GO" id="GO:0008270">
    <property type="term" value="F:zinc ion binding"/>
    <property type="evidence" value="ECO:0007669"/>
    <property type="project" value="UniProtKB-KW"/>
</dbReference>
<dbReference type="Proteomes" id="UP000297028">
    <property type="component" value="Segment"/>
</dbReference>
<evidence type="ECO:0000313" key="4">
    <source>
        <dbReference type="Proteomes" id="UP000297028"/>
    </source>
</evidence>
<evidence type="ECO:0000259" key="2">
    <source>
        <dbReference type="PROSITE" id="PS50089"/>
    </source>
</evidence>
<organism evidence="3 4">
    <name type="scientific">Oxyplax ochracea nucleopolyhedrovirus</name>
    <dbReference type="NCBI Taxonomy" id="2083176"/>
    <lineage>
        <taxon>Viruses</taxon>
        <taxon>Viruses incertae sedis</taxon>
        <taxon>Naldaviricetes</taxon>
        <taxon>Lefavirales</taxon>
        <taxon>Baculoviridae</taxon>
        <taxon>Alphabaculovirus</taxon>
        <taxon>Alphabaculovirus oxochraceae</taxon>
    </lineage>
</organism>
<protein>
    <submittedName>
        <fullName evidence="3">Ac44</fullName>
    </submittedName>
</protein>
<reference evidence="3 4" key="1">
    <citation type="journal article" date="2018" name="PLoS ONE">
        <title>Genome analysis of a novel Group I alphabaculovirus obtained from Oxyplax ochracea.</title>
        <authorList>
            <person name="Wang J."/>
            <person name="Hou D."/>
            <person name="Wang Q."/>
            <person name="Kuang W."/>
            <person name="Zhang L."/>
            <person name="Li J."/>
            <person name="Shen S."/>
            <person name="Deng F."/>
            <person name="Wang H."/>
            <person name="Hu Z."/>
            <person name="Wang M."/>
        </authorList>
    </citation>
    <scope>NUCLEOTIDE SEQUENCE [LARGE SCALE GENOMIC DNA]</scope>
    <source>
        <strain evidence="3">435</strain>
    </source>
</reference>
<keyword evidence="1" id="KW-0479">Metal-binding</keyword>
<proteinExistence type="predicted"/>
<keyword evidence="4" id="KW-1185">Reference proteome</keyword>
<dbReference type="InterPro" id="IPR001841">
    <property type="entry name" value="Znf_RING"/>
</dbReference>
<name>A0A2L0WU58_9ABAC</name>
<sequence>MQSEKNRALKNLTRFPLPFYDVHVNNYGGVVFTVRRYNKRIIDFAGMREKVLKKIKMDGNLPLNMRCDVKPIDVRCAICKKNFSLYAAVTYFHCGHSCLCTECDEIKNDNVCFQCKSFIFYKLKYKAY</sequence>
<dbReference type="EMBL" id="MF143631">
    <property type="protein sequence ID" value="AVA31187.1"/>
    <property type="molecule type" value="Genomic_DNA"/>
</dbReference>
<dbReference type="PROSITE" id="PS50089">
    <property type="entry name" value="ZF_RING_2"/>
    <property type="match status" value="1"/>
</dbReference>
<evidence type="ECO:0000256" key="1">
    <source>
        <dbReference type="PROSITE-ProRule" id="PRU00175"/>
    </source>
</evidence>
<gene>
    <name evidence="3" type="ORF">Oxoc_ORF88</name>
</gene>